<feature type="active site" description="Proton acceptor" evidence="1">
    <location>
        <position position="496"/>
    </location>
</feature>
<dbReference type="InterPro" id="IPR000888">
    <property type="entry name" value="RmlC-like"/>
</dbReference>
<accession>A0A1I0FUH2</accession>
<gene>
    <name evidence="3" type="ORF">SAMN04487771_102816</name>
</gene>
<dbReference type="GO" id="GO:0019305">
    <property type="term" value="P:dTDP-rhamnose biosynthetic process"/>
    <property type="evidence" value="ECO:0007669"/>
    <property type="project" value="TreeGrafter"/>
</dbReference>
<proteinExistence type="predicted"/>
<dbReference type="CDD" id="cd03801">
    <property type="entry name" value="GT4_PimA-like"/>
    <property type="match status" value="1"/>
</dbReference>
<keyword evidence="4" id="KW-1185">Reference proteome</keyword>
<dbReference type="AlphaFoldDB" id="A0A1I0FUH2"/>
<dbReference type="Proteomes" id="UP000199820">
    <property type="component" value="Unassembled WGS sequence"/>
</dbReference>
<organism evidence="3 4">
    <name type="scientific">[Clostridium] aminophilum</name>
    <dbReference type="NCBI Taxonomy" id="1526"/>
    <lineage>
        <taxon>Bacteria</taxon>
        <taxon>Bacillati</taxon>
        <taxon>Bacillota</taxon>
        <taxon>Clostridia</taxon>
        <taxon>Lachnospirales</taxon>
        <taxon>Lachnospiraceae</taxon>
    </lineage>
</organism>
<evidence type="ECO:0000313" key="3">
    <source>
        <dbReference type="EMBL" id="SET61902.1"/>
    </source>
</evidence>
<feature type="active site" description="Proton donor" evidence="1">
    <location>
        <position position="566"/>
    </location>
</feature>
<dbReference type="InterPro" id="IPR014710">
    <property type="entry name" value="RmlC-like_jellyroll"/>
</dbReference>
<evidence type="ECO:0000313" key="4">
    <source>
        <dbReference type="Proteomes" id="UP000199820"/>
    </source>
</evidence>
<dbReference type="CDD" id="cd00438">
    <property type="entry name" value="cupin_RmlC"/>
    <property type="match status" value="1"/>
</dbReference>
<dbReference type="EMBL" id="FOIL01000028">
    <property type="protein sequence ID" value="SET61902.1"/>
    <property type="molecule type" value="Genomic_DNA"/>
</dbReference>
<sequence>MKHILHITAHLGGGVGKAISGLIRHCRDYRNSVIMLEEPADRQWYEECEKAGAGISIAPSEEELIRAIENADAVILDWWAHPLMVGLLSLLDRIPARYVLWSHINGLSFPVLKPEFLEEFDFVLFTSPCSFERVKENTGIAGELMKRTELLYGMGDFQPQSVPHKKEYSSGNPIRIGYIGTLDFAKMSPDYPDVCELIHELIPNAKFHLFGKYTEDFEREFFSKKEIRKYVTLEGFASDPGEWYPTFDLFLYLLTKNNYATTENAILEAMAAGLPVVVYDNPPEKAIIKDGVTGIVAGSGNEAADAVKRLFLHAEERKRIGTAAREYVIENYRADVNAKRFRDAIERTVKRPKRLHHFADIVGRSLWERFLYICGEDRQNAEVLAAGKSGSVPDCFKSGSKSSPAHFLKYYDDRNLTALAERICAEERNGSETGMKITETKIKGCFVIERDVFQDERGYFSRAFDKKTLEEAGMCADFVQSSISQNLRKHTLRGLHSLKAPYCEDKLVMCTRGRLRDVCVDVRPESPTYRQYVCLELSEENRRAFYIPKGCAHGFLTLEDDTQILYYMTHEFVPDSEMNYRFDDPAFHIDWGEDLSNITISEKDRNYQWME</sequence>
<dbReference type="Pfam" id="PF13692">
    <property type="entry name" value="Glyco_trans_1_4"/>
    <property type="match status" value="1"/>
</dbReference>
<dbReference type="eggNOG" id="COG1898">
    <property type="taxonomic scope" value="Bacteria"/>
</dbReference>
<dbReference type="NCBIfam" id="TIGR01221">
    <property type="entry name" value="rmlC"/>
    <property type="match status" value="1"/>
</dbReference>
<dbReference type="PANTHER" id="PTHR21047:SF2">
    <property type="entry name" value="THYMIDINE DIPHOSPHO-4-KETO-RHAMNOSE 3,5-EPIMERASE"/>
    <property type="match status" value="1"/>
</dbReference>
<dbReference type="Gene3D" id="2.60.120.10">
    <property type="entry name" value="Jelly Rolls"/>
    <property type="match status" value="1"/>
</dbReference>
<dbReference type="PANTHER" id="PTHR21047">
    <property type="entry name" value="DTDP-6-DEOXY-D-GLUCOSE-3,5 EPIMERASE"/>
    <property type="match status" value="1"/>
</dbReference>
<dbReference type="SUPFAM" id="SSF53756">
    <property type="entry name" value="UDP-Glycosyltransferase/glycogen phosphorylase"/>
    <property type="match status" value="1"/>
</dbReference>
<dbReference type="GO" id="GO:0005829">
    <property type="term" value="C:cytosol"/>
    <property type="evidence" value="ECO:0007669"/>
    <property type="project" value="TreeGrafter"/>
</dbReference>
<dbReference type="Pfam" id="PF00908">
    <property type="entry name" value="dTDP_sugar_isom"/>
    <property type="match status" value="1"/>
</dbReference>
<evidence type="ECO:0000256" key="2">
    <source>
        <dbReference type="PIRSR" id="PIRSR600888-3"/>
    </source>
</evidence>
<evidence type="ECO:0000256" key="1">
    <source>
        <dbReference type="PIRSR" id="PIRSR600888-1"/>
    </source>
</evidence>
<dbReference type="STRING" id="1526.SAMN02910262_00916"/>
<dbReference type="GO" id="GO:0008830">
    <property type="term" value="F:dTDP-4-dehydrorhamnose 3,5-epimerase activity"/>
    <property type="evidence" value="ECO:0007669"/>
    <property type="project" value="InterPro"/>
</dbReference>
<dbReference type="Gene3D" id="3.40.50.2000">
    <property type="entry name" value="Glycogen Phosphorylase B"/>
    <property type="match status" value="1"/>
</dbReference>
<dbReference type="SUPFAM" id="SSF51182">
    <property type="entry name" value="RmlC-like cupins"/>
    <property type="match status" value="1"/>
</dbReference>
<name>A0A1I0FUH2_9FIRM</name>
<dbReference type="InterPro" id="IPR011051">
    <property type="entry name" value="RmlC_Cupin_sf"/>
</dbReference>
<reference evidence="4" key="1">
    <citation type="submission" date="2016-10" db="EMBL/GenBank/DDBJ databases">
        <authorList>
            <person name="Varghese N."/>
            <person name="Submissions S."/>
        </authorList>
    </citation>
    <scope>NUCLEOTIDE SEQUENCE [LARGE SCALE GENOMIC DNA]</scope>
    <source>
        <strain evidence="4">KH1P1</strain>
    </source>
</reference>
<protein>
    <submittedName>
        <fullName evidence="3">dTDP-4-dehydrorhamnose 3,5-epimerase</fullName>
    </submittedName>
</protein>
<feature type="site" description="Participates in a stacking interaction with the thymidine ring of dTDP-4-oxo-6-deoxyglucose" evidence="2">
    <location>
        <position position="572"/>
    </location>
</feature>
<dbReference type="GO" id="GO:0000271">
    <property type="term" value="P:polysaccharide biosynthetic process"/>
    <property type="evidence" value="ECO:0007669"/>
    <property type="project" value="TreeGrafter"/>
</dbReference>